<name>A0A8J7HLP8_9NOST</name>
<evidence type="ECO:0000313" key="2">
    <source>
        <dbReference type="Proteomes" id="UP000632766"/>
    </source>
</evidence>
<dbReference type="RefSeq" id="WP_198123924.1">
    <property type="nucleotide sequence ID" value="NZ_JAECZC010000008.1"/>
</dbReference>
<proteinExistence type="predicted"/>
<dbReference type="AlphaFoldDB" id="A0A8J7HLP8"/>
<organism evidence="1 2">
    <name type="scientific">Amazonocrinis nigriterrae CENA67</name>
    <dbReference type="NCBI Taxonomy" id="2794033"/>
    <lineage>
        <taxon>Bacteria</taxon>
        <taxon>Bacillati</taxon>
        <taxon>Cyanobacteriota</taxon>
        <taxon>Cyanophyceae</taxon>
        <taxon>Nostocales</taxon>
        <taxon>Nostocaceae</taxon>
        <taxon>Amazonocrinis</taxon>
        <taxon>Amazonocrinis nigriterrae</taxon>
    </lineage>
</organism>
<gene>
    <name evidence="1" type="ORF">I8748_07040</name>
</gene>
<dbReference type="Proteomes" id="UP000632766">
    <property type="component" value="Unassembled WGS sequence"/>
</dbReference>
<reference evidence="1 2" key="1">
    <citation type="journal article" date="2021" name="Int. J. Syst. Evol. Microbiol.">
        <title>Amazonocrinis nigriterrae gen. nov., sp. nov., Atlanticothrix silvestris gen. nov., sp. nov. and Dendronalium phyllosphericum gen. nov., sp. nov., nostocacean cyanobacteria from Brazilian environments.</title>
        <authorList>
            <person name="Alvarenga D.O."/>
            <person name="Andreote A.P.D."/>
            <person name="Branco L.H.Z."/>
            <person name="Delbaje E."/>
            <person name="Cruz R.B."/>
            <person name="Varani A.M."/>
            <person name="Fiore M.F."/>
        </authorList>
    </citation>
    <scope>NUCLEOTIDE SEQUENCE [LARGE SCALE GENOMIC DNA]</scope>
    <source>
        <strain evidence="1 2">CENA67</strain>
    </source>
</reference>
<evidence type="ECO:0000313" key="1">
    <source>
        <dbReference type="EMBL" id="MBH8561928.1"/>
    </source>
</evidence>
<sequence length="54" mass="6165">MTITATKPNLQVKKQIKKKQLSKRSIDIGTPQVPLHQLVAKQEHELLCDWENAS</sequence>
<comment type="caution">
    <text evidence="1">The sequence shown here is derived from an EMBL/GenBank/DDBJ whole genome shotgun (WGS) entry which is preliminary data.</text>
</comment>
<accession>A0A8J7HLP8</accession>
<protein>
    <submittedName>
        <fullName evidence="1">Uncharacterized protein</fullName>
    </submittedName>
</protein>
<keyword evidence="2" id="KW-1185">Reference proteome</keyword>
<dbReference type="EMBL" id="JAECZC010000008">
    <property type="protein sequence ID" value="MBH8561928.1"/>
    <property type="molecule type" value="Genomic_DNA"/>
</dbReference>